<keyword evidence="1" id="KW-1133">Transmembrane helix</keyword>
<dbReference type="RefSeq" id="WP_093036657.1">
    <property type="nucleotide sequence ID" value="NZ_FOAG01000006.1"/>
</dbReference>
<feature type="transmembrane region" description="Helical" evidence="1">
    <location>
        <begin position="187"/>
        <end position="213"/>
    </location>
</feature>
<dbReference type="InterPro" id="IPR007038">
    <property type="entry name" value="HupE_UreJ"/>
</dbReference>
<dbReference type="EMBL" id="FOAG01000006">
    <property type="protein sequence ID" value="SEL62083.1"/>
    <property type="molecule type" value="Genomic_DNA"/>
</dbReference>
<keyword evidence="1" id="KW-0812">Transmembrane</keyword>
<keyword evidence="4" id="KW-1185">Reference proteome</keyword>
<protein>
    <submittedName>
        <fullName evidence="3">Urease accessory protein</fullName>
    </submittedName>
</protein>
<dbReference type="OrthoDB" id="9808192at2"/>
<feature type="transmembrane region" description="Helical" evidence="1">
    <location>
        <begin position="66"/>
        <end position="87"/>
    </location>
</feature>
<evidence type="ECO:0000313" key="3">
    <source>
        <dbReference type="EMBL" id="SEL62083.1"/>
    </source>
</evidence>
<feature type="transmembrane region" description="Helical" evidence="1">
    <location>
        <begin position="43"/>
        <end position="59"/>
    </location>
</feature>
<evidence type="ECO:0000256" key="1">
    <source>
        <dbReference type="SAM" id="Phobius"/>
    </source>
</evidence>
<feature type="transmembrane region" description="Helical" evidence="1">
    <location>
        <begin position="93"/>
        <end position="110"/>
    </location>
</feature>
<dbReference type="Pfam" id="PF04955">
    <property type="entry name" value="HupE_UreJ"/>
    <property type="match status" value="1"/>
</dbReference>
<feature type="transmembrane region" description="Helical" evidence="1">
    <location>
        <begin position="117"/>
        <end position="134"/>
    </location>
</feature>
<gene>
    <name evidence="3" type="ORF">SAMN05443999_106243</name>
</gene>
<reference evidence="3 4" key="1">
    <citation type="submission" date="2016-10" db="EMBL/GenBank/DDBJ databases">
        <authorList>
            <person name="de Groot N.N."/>
        </authorList>
    </citation>
    <scope>NUCLEOTIDE SEQUENCE [LARGE SCALE GENOMIC DNA]</scope>
    <source>
        <strain evidence="3 4">DSM 100674</strain>
    </source>
</reference>
<evidence type="ECO:0000313" key="4">
    <source>
        <dbReference type="Proteomes" id="UP000199582"/>
    </source>
</evidence>
<feature type="signal peptide" evidence="2">
    <location>
        <begin position="1"/>
        <end position="19"/>
    </location>
</feature>
<dbReference type="STRING" id="1287727.SAMN05443999_106243"/>
<dbReference type="AlphaFoldDB" id="A0A1H7RPF5"/>
<accession>A0A1H7RPF5</accession>
<dbReference type="PIRSF" id="PIRSF016919">
    <property type="entry name" value="HupE_UreJ"/>
    <property type="match status" value="1"/>
</dbReference>
<name>A0A1H7RPF5_9RHOB</name>
<dbReference type="Proteomes" id="UP000199582">
    <property type="component" value="Unassembled WGS sequence"/>
</dbReference>
<sequence>MKKPCAVAAIIMAASPALAHHPLAGAPMITFGQGVLSGLGHPVLGFDHLFFVIAMGIAARFTPRPILAPAGYIAAMLLGCGLMYAGLGLPLKEAMIALSLLVLGGVILSGRALSTGGAIAIFAGFGLFHGSAFGDTLAAQEGGAGIPVLIGYLIGLGLVQYVIALAAGRAAGKFLGATEADAINARLAGAMIAGIGLFLCLEAIETPVLAMIAG</sequence>
<keyword evidence="1" id="KW-0472">Membrane</keyword>
<feature type="transmembrane region" description="Helical" evidence="1">
    <location>
        <begin position="146"/>
        <end position="167"/>
    </location>
</feature>
<feature type="chain" id="PRO_5009299778" evidence="2">
    <location>
        <begin position="20"/>
        <end position="214"/>
    </location>
</feature>
<proteinExistence type="predicted"/>
<organism evidence="3 4">
    <name type="scientific">Roseovarius azorensis</name>
    <dbReference type="NCBI Taxonomy" id="1287727"/>
    <lineage>
        <taxon>Bacteria</taxon>
        <taxon>Pseudomonadati</taxon>
        <taxon>Pseudomonadota</taxon>
        <taxon>Alphaproteobacteria</taxon>
        <taxon>Rhodobacterales</taxon>
        <taxon>Roseobacteraceae</taxon>
        <taxon>Roseovarius</taxon>
    </lineage>
</organism>
<evidence type="ECO:0000256" key="2">
    <source>
        <dbReference type="SAM" id="SignalP"/>
    </source>
</evidence>
<keyword evidence="2" id="KW-0732">Signal</keyword>